<name>A0A383CNM6_9ZZZZ</name>
<dbReference type="AlphaFoldDB" id="A0A383CNM6"/>
<feature type="non-terminal residue" evidence="1">
    <location>
        <position position="69"/>
    </location>
</feature>
<accession>A0A383CNM6</accession>
<gene>
    <name evidence="1" type="ORF">METZ01_LOCUS486585</name>
</gene>
<sequence length="69" mass="7630">MPRNRIIYQSEALFAGQKSSTDITAAHPDDGAAIRQLHRVQSANYAFNIARTDVNQFGELAAIDRVVLD</sequence>
<organism evidence="1">
    <name type="scientific">marine metagenome</name>
    <dbReference type="NCBI Taxonomy" id="408172"/>
    <lineage>
        <taxon>unclassified sequences</taxon>
        <taxon>metagenomes</taxon>
        <taxon>ecological metagenomes</taxon>
    </lineage>
</organism>
<proteinExistence type="predicted"/>
<evidence type="ECO:0000313" key="1">
    <source>
        <dbReference type="EMBL" id="SVE33731.1"/>
    </source>
</evidence>
<dbReference type="EMBL" id="UINC01210318">
    <property type="protein sequence ID" value="SVE33731.1"/>
    <property type="molecule type" value="Genomic_DNA"/>
</dbReference>
<reference evidence="1" key="1">
    <citation type="submission" date="2018-05" db="EMBL/GenBank/DDBJ databases">
        <authorList>
            <person name="Lanie J.A."/>
            <person name="Ng W.-L."/>
            <person name="Kazmierczak K.M."/>
            <person name="Andrzejewski T.M."/>
            <person name="Davidsen T.M."/>
            <person name="Wayne K.J."/>
            <person name="Tettelin H."/>
            <person name="Glass J.I."/>
            <person name="Rusch D."/>
            <person name="Podicherti R."/>
            <person name="Tsui H.-C.T."/>
            <person name="Winkler M.E."/>
        </authorList>
    </citation>
    <scope>NUCLEOTIDE SEQUENCE</scope>
</reference>
<protein>
    <submittedName>
        <fullName evidence="1">Uncharacterized protein</fullName>
    </submittedName>
</protein>